<evidence type="ECO:0000313" key="3">
    <source>
        <dbReference type="Proteomes" id="UP000033187"/>
    </source>
</evidence>
<keyword evidence="1" id="KW-0472">Membrane</keyword>
<protein>
    <submittedName>
        <fullName evidence="2">Uncharacterized protein</fullName>
    </submittedName>
</protein>
<proteinExistence type="predicted"/>
<organism evidence="2 3">
    <name type="scientific">Candidatus Filomicrobium marinum</name>
    <dbReference type="NCBI Taxonomy" id="1608628"/>
    <lineage>
        <taxon>Bacteria</taxon>
        <taxon>Pseudomonadati</taxon>
        <taxon>Pseudomonadota</taxon>
        <taxon>Alphaproteobacteria</taxon>
        <taxon>Hyphomicrobiales</taxon>
        <taxon>Hyphomicrobiaceae</taxon>
        <taxon>Filomicrobium</taxon>
    </lineage>
</organism>
<keyword evidence="1" id="KW-0812">Transmembrane</keyword>
<feature type="transmembrane region" description="Helical" evidence="1">
    <location>
        <begin position="104"/>
        <end position="130"/>
    </location>
</feature>
<dbReference type="AlphaFoldDB" id="A0A0D6JBE7"/>
<keyword evidence="3" id="KW-1185">Reference proteome</keyword>
<reference evidence="3" key="1">
    <citation type="submission" date="2015-02" db="EMBL/GenBank/DDBJ databases">
        <authorList>
            <person name="Chooi Y.-H."/>
        </authorList>
    </citation>
    <scope>NUCLEOTIDE SEQUENCE [LARGE SCALE GENOMIC DNA]</scope>
    <source>
        <strain evidence="3">strain Y</strain>
    </source>
</reference>
<feature type="transmembrane region" description="Helical" evidence="1">
    <location>
        <begin position="21"/>
        <end position="43"/>
    </location>
</feature>
<dbReference type="EMBL" id="LN829119">
    <property type="protein sequence ID" value="CPR16112.1"/>
    <property type="molecule type" value="Genomic_DNA"/>
</dbReference>
<dbReference type="Proteomes" id="UP000033187">
    <property type="component" value="Chromosome 1"/>
</dbReference>
<evidence type="ECO:0000313" key="2">
    <source>
        <dbReference type="EMBL" id="CPR16112.1"/>
    </source>
</evidence>
<name>A0A0D6JBE7_9HYPH</name>
<dbReference type="RefSeq" id="WP_046476554.1">
    <property type="nucleotide sequence ID" value="NZ_LN829118.1"/>
</dbReference>
<gene>
    <name evidence="2" type="ORF">YBN1229_v1_0655</name>
</gene>
<sequence>MNESDKIERDAEEPTIVNRPTVGMILFLLFGPIVWAIHFSIVYSSQSTLCAAADHLDFHPNSAIAAIIFMVSICAVATLVWAISLPSRLAAALGVDLAARRASFYSSVMTLLAWLSVFGIAALALSAFLVDPCAPLR</sequence>
<feature type="transmembrane region" description="Helical" evidence="1">
    <location>
        <begin position="63"/>
        <end position="83"/>
    </location>
</feature>
<keyword evidence="1" id="KW-1133">Transmembrane helix</keyword>
<evidence type="ECO:0000256" key="1">
    <source>
        <dbReference type="SAM" id="Phobius"/>
    </source>
</evidence>
<accession>A0A0D6JBE7</accession>
<dbReference type="KEGG" id="fiy:BN1229_v1_0655"/>